<reference evidence="5" key="1">
    <citation type="submission" date="2016-02" db="EMBL/GenBank/DDBJ databases">
        <authorList>
            <person name="Wibberg D."/>
        </authorList>
    </citation>
    <scope>NUCLEOTIDE SEQUENCE [LARGE SCALE GENOMIC DNA]</scope>
</reference>
<dbReference type="GO" id="GO:0080120">
    <property type="term" value="P:CAAX-box protein maturation"/>
    <property type="evidence" value="ECO:0007669"/>
    <property type="project" value="UniProtKB-ARBA"/>
</dbReference>
<dbReference type="AlphaFoldDB" id="A0A1C3NUI9"/>
<feature type="transmembrane region" description="Helical" evidence="2">
    <location>
        <begin position="107"/>
        <end position="129"/>
    </location>
</feature>
<keyword evidence="5" id="KW-1185">Reference proteome</keyword>
<evidence type="ECO:0000313" key="4">
    <source>
        <dbReference type="EMBL" id="SBW18903.1"/>
    </source>
</evidence>
<protein>
    <submittedName>
        <fullName evidence="4">Abortive infection protein</fullName>
    </submittedName>
</protein>
<feature type="region of interest" description="Disordered" evidence="1">
    <location>
        <begin position="28"/>
        <end position="73"/>
    </location>
</feature>
<keyword evidence="2" id="KW-0812">Transmembrane</keyword>
<feature type="transmembrane region" description="Helical" evidence="2">
    <location>
        <begin position="161"/>
        <end position="183"/>
    </location>
</feature>
<organism evidence="4 5">
    <name type="scientific">Candidatus Protofrankia californiensis</name>
    <dbReference type="NCBI Taxonomy" id="1839754"/>
    <lineage>
        <taxon>Bacteria</taxon>
        <taxon>Bacillati</taxon>
        <taxon>Actinomycetota</taxon>
        <taxon>Actinomycetes</taxon>
        <taxon>Frankiales</taxon>
        <taxon>Frankiaceae</taxon>
        <taxon>Protofrankia</taxon>
    </lineage>
</organism>
<dbReference type="EMBL" id="FLUV01000347">
    <property type="protein sequence ID" value="SBW18903.1"/>
    <property type="molecule type" value="Genomic_DNA"/>
</dbReference>
<keyword evidence="2" id="KW-0472">Membrane</keyword>
<evidence type="ECO:0000313" key="5">
    <source>
        <dbReference type="Proteomes" id="UP000199013"/>
    </source>
</evidence>
<feature type="domain" description="CAAX prenyl protease 2/Lysostaphin resistance protein A-like" evidence="3">
    <location>
        <begin position="242"/>
        <end position="333"/>
    </location>
</feature>
<dbReference type="Proteomes" id="UP000199013">
    <property type="component" value="Unassembled WGS sequence"/>
</dbReference>
<gene>
    <name evidence="4" type="ORF">FDG2_0875</name>
</gene>
<proteinExistence type="predicted"/>
<dbReference type="InterPro" id="IPR003675">
    <property type="entry name" value="Rce1/LyrA-like_dom"/>
</dbReference>
<feature type="transmembrane region" description="Helical" evidence="2">
    <location>
        <begin position="324"/>
        <end position="342"/>
    </location>
</feature>
<dbReference type="Pfam" id="PF02517">
    <property type="entry name" value="Rce1-like"/>
    <property type="match status" value="1"/>
</dbReference>
<feature type="transmembrane region" description="Helical" evidence="2">
    <location>
        <begin position="203"/>
        <end position="224"/>
    </location>
</feature>
<evidence type="ECO:0000256" key="1">
    <source>
        <dbReference type="SAM" id="MobiDB-lite"/>
    </source>
</evidence>
<evidence type="ECO:0000259" key="3">
    <source>
        <dbReference type="Pfam" id="PF02517"/>
    </source>
</evidence>
<dbReference type="GO" id="GO:0004175">
    <property type="term" value="F:endopeptidase activity"/>
    <property type="evidence" value="ECO:0007669"/>
    <property type="project" value="UniProtKB-ARBA"/>
</dbReference>
<accession>A0A1C3NUI9</accession>
<feature type="transmembrane region" description="Helical" evidence="2">
    <location>
        <begin position="292"/>
        <end position="312"/>
    </location>
</feature>
<keyword evidence="2" id="KW-1133">Transmembrane helix</keyword>
<evidence type="ECO:0000256" key="2">
    <source>
        <dbReference type="SAM" id="Phobius"/>
    </source>
</evidence>
<sequence length="352" mass="36952">MRGYGDRCGAAVPAGRFARGRYVRRVKLRSDERGPAQADAGIRAGNGPGAEPGEKSWDEPGEEAGEGLEGQGRRDHASFALPEAEVPGSPDQGSGDLAGRARPRRRLLAHEVCLVLGVSLGASALWAVVRYVGDLTAAGPVRQQVAELNSSAAPGRPWLDLALQLAGIVTAIVPAFLALHLLVRDGGGLAAIGLDRSRPARDARFGAGLAAIVGGGGLGLYLLAWHSGANLTVVPTSLPEVWWRIPVLVLSAVQNAALEEVVVVGYLLTRLRQLGWDERTALVASAVLRGSYHLYQGLGGFAGNLIMGLLFGRIYQRRGRVGPLVAAHSLIDIVAFVGYVALAGRVSWLPVS</sequence>
<name>A0A1C3NUI9_9ACTN</name>